<dbReference type="GO" id="GO:0008936">
    <property type="term" value="F:nicotinamidase activity"/>
    <property type="evidence" value="ECO:0007669"/>
    <property type="project" value="UniProtKB-EC"/>
</dbReference>
<name>A0A7R8CF70_LEPSM</name>
<gene>
    <name evidence="9" type="ORF">LSAA_2845</name>
</gene>
<proteinExistence type="inferred from homology"/>
<evidence type="ECO:0000256" key="1">
    <source>
        <dbReference type="ARBA" id="ARBA00006336"/>
    </source>
</evidence>
<dbReference type="SUPFAM" id="SSF52499">
    <property type="entry name" value="Isochorismatase-like hydrolases"/>
    <property type="match status" value="1"/>
</dbReference>
<dbReference type="InterPro" id="IPR052347">
    <property type="entry name" value="Isochorismatase_Nicotinamidase"/>
</dbReference>
<dbReference type="Gene3D" id="3.40.50.850">
    <property type="entry name" value="Isochorismatase-like"/>
    <property type="match status" value="1"/>
</dbReference>
<evidence type="ECO:0000256" key="5">
    <source>
        <dbReference type="ARBA" id="ARBA00037900"/>
    </source>
</evidence>
<dbReference type="Proteomes" id="UP000675881">
    <property type="component" value="Chromosome 11"/>
</dbReference>
<dbReference type="OrthoDB" id="167809at2759"/>
<keyword evidence="3" id="KW-0479">Metal-binding</keyword>
<protein>
    <recommendedName>
        <fullName evidence="6">nicotinamidase</fullName>
        <ecNumber evidence="6">3.5.1.19</ecNumber>
    </recommendedName>
    <alternativeName>
        <fullName evidence="7">Nicotinamide deamidase</fullName>
    </alternativeName>
</protein>
<keyword evidence="10" id="KW-1185">Reference proteome</keyword>
<evidence type="ECO:0000313" key="10">
    <source>
        <dbReference type="Proteomes" id="UP000675881"/>
    </source>
</evidence>
<dbReference type="EC" id="3.5.1.19" evidence="6"/>
<keyword evidence="4" id="KW-0378">Hydrolase</keyword>
<sequence>MTIMNLIIVPVLPIHLFSFLLLTYLDILVTGAMKTPVPSTSHCWQSHVGFDSSKNVPTFPDGFFDLFDTDKGDGSLNENEIQIMANAILPRTANYNPSGLQRLLKTHLPLTRYNFRHKIWPFFAARVALFVIDVQNDFINGSLKFPDAVDVVHPINYLVNYHGFHSVVYSKDWHPPNHISFWSNLHERSGNVVELRDGSMKLDEIEPYTKVTFDGIAFEPFEQILWPEHCVQGSWGAEFHEDLEIKNGSIIIQKGTNPVVESYSAFFDILHSDNIGTGLLQKLRRQGIKVGVFTGLATDYCVGYSVLDALKSGIPSILVEEGVREISQDVAETRLKEIVDHGGIIFKYGNDFTRMMDCFHMNGSAPLSGIVLWWRLFVTSVLSLRIGAFVLRV</sequence>
<dbReference type="Pfam" id="PF00857">
    <property type="entry name" value="Isochorismatase"/>
    <property type="match status" value="1"/>
</dbReference>
<keyword evidence="2" id="KW-0662">Pyridine nucleotide biosynthesis</keyword>
<dbReference type="EMBL" id="HG994590">
    <property type="protein sequence ID" value="CAF2803542.1"/>
    <property type="molecule type" value="Genomic_DNA"/>
</dbReference>
<evidence type="ECO:0000256" key="2">
    <source>
        <dbReference type="ARBA" id="ARBA00022642"/>
    </source>
</evidence>
<evidence type="ECO:0000313" key="9">
    <source>
        <dbReference type="EMBL" id="CAF2803542.1"/>
    </source>
</evidence>
<dbReference type="InterPro" id="IPR036380">
    <property type="entry name" value="Isochorismatase-like_sf"/>
</dbReference>
<dbReference type="PANTHER" id="PTHR11080:SF2">
    <property type="entry name" value="LD05707P"/>
    <property type="match status" value="1"/>
</dbReference>
<evidence type="ECO:0000256" key="4">
    <source>
        <dbReference type="ARBA" id="ARBA00022801"/>
    </source>
</evidence>
<dbReference type="PANTHER" id="PTHR11080">
    <property type="entry name" value="PYRAZINAMIDASE/NICOTINAMIDASE"/>
    <property type="match status" value="1"/>
</dbReference>
<feature type="domain" description="Isochorismatase-like" evidence="8">
    <location>
        <begin position="128"/>
        <end position="344"/>
    </location>
</feature>
<evidence type="ECO:0000256" key="7">
    <source>
        <dbReference type="ARBA" id="ARBA00043224"/>
    </source>
</evidence>
<comment type="similarity">
    <text evidence="1">Belongs to the isochorismatase family.</text>
</comment>
<evidence type="ECO:0000256" key="3">
    <source>
        <dbReference type="ARBA" id="ARBA00022723"/>
    </source>
</evidence>
<evidence type="ECO:0000256" key="6">
    <source>
        <dbReference type="ARBA" id="ARBA00039017"/>
    </source>
</evidence>
<evidence type="ECO:0000259" key="8">
    <source>
        <dbReference type="Pfam" id="PF00857"/>
    </source>
</evidence>
<dbReference type="GO" id="GO:0019363">
    <property type="term" value="P:pyridine nucleotide biosynthetic process"/>
    <property type="evidence" value="ECO:0007669"/>
    <property type="project" value="UniProtKB-KW"/>
</dbReference>
<accession>A0A7R8CF70</accession>
<reference evidence="9" key="1">
    <citation type="submission" date="2021-02" db="EMBL/GenBank/DDBJ databases">
        <authorList>
            <person name="Bekaert M."/>
        </authorList>
    </citation>
    <scope>NUCLEOTIDE SEQUENCE</scope>
    <source>
        <strain evidence="9">IoA-00</strain>
    </source>
</reference>
<dbReference type="GO" id="GO:0046872">
    <property type="term" value="F:metal ion binding"/>
    <property type="evidence" value="ECO:0007669"/>
    <property type="project" value="UniProtKB-KW"/>
</dbReference>
<dbReference type="InterPro" id="IPR000868">
    <property type="entry name" value="Isochorismatase-like_dom"/>
</dbReference>
<comment type="pathway">
    <text evidence="5">Cofactor biosynthesis; nicotinate biosynthesis; nicotinate from nicotinamide: step 1/1.</text>
</comment>
<organism evidence="9 10">
    <name type="scientific">Lepeophtheirus salmonis</name>
    <name type="common">Salmon louse</name>
    <name type="synonym">Caligus salmonis</name>
    <dbReference type="NCBI Taxonomy" id="72036"/>
    <lineage>
        <taxon>Eukaryota</taxon>
        <taxon>Metazoa</taxon>
        <taxon>Ecdysozoa</taxon>
        <taxon>Arthropoda</taxon>
        <taxon>Crustacea</taxon>
        <taxon>Multicrustacea</taxon>
        <taxon>Hexanauplia</taxon>
        <taxon>Copepoda</taxon>
        <taxon>Siphonostomatoida</taxon>
        <taxon>Caligidae</taxon>
        <taxon>Lepeophtheirus</taxon>
    </lineage>
</organism>
<dbReference type="AlphaFoldDB" id="A0A7R8CF70"/>